<name>A0ACA9QSH8_9GLOM</name>
<sequence length="58" mass="6510">EKTMKAFSDFTLASNYLLFIIIEEFLANNLPESLPNTLTKSLQNALTEFSQNALTESP</sequence>
<feature type="non-terminal residue" evidence="1">
    <location>
        <position position="1"/>
    </location>
</feature>
<protein>
    <submittedName>
        <fullName evidence="1">14357_t:CDS:1</fullName>
    </submittedName>
</protein>
<dbReference type="EMBL" id="CAJVQC010035880">
    <property type="protein sequence ID" value="CAG8760096.1"/>
    <property type="molecule type" value="Genomic_DNA"/>
</dbReference>
<dbReference type="Proteomes" id="UP000789920">
    <property type="component" value="Unassembled WGS sequence"/>
</dbReference>
<gene>
    <name evidence="1" type="ORF">RPERSI_LOCUS15140</name>
</gene>
<proteinExistence type="predicted"/>
<evidence type="ECO:0000313" key="1">
    <source>
        <dbReference type="EMBL" id="CAG8760096.1"/>
    </source>
</evidence>
<comment type="caution">
    <text evidence="1">The sequence shown here is derived from an EMBL/GenBank/DDBJ whole genome shotgun (WGS) entry which is preliminary data.</text>
</comment>
<keyword evidence="2" id="KW-1185">Reference proteome</keyword>
<organism evidence="1 2">
    <name type="scientific">Racocetra persica</name>
    <dbReference type="NCBI Taxonomy" id="160502"/>
    <lineage>
        <taxon>Eukaryota</taxon>
        <taxon>Fungi</taxon>
        <taxon>Fungi incertae sedis</taxon>
        <taxon>Mucoromycota</taxon>
        <taxon>Glomeromycotina</taxon>
        <taxon>Glomeromycetes</taxon>
        <taxon>Diversisporales</taxon>
        <taxon>Gigasporaceae</taxon>
        <taxon>Racocetra</taxon>
    </lineage>
</organism>
<accession>A0ACA9QSH8</accession>
<reference evidence="1" key="1">
    <citation type="submission" date="2021-06" db="EMBL/GenBank/DDBJ databases">
        <authorList>
            <person name="Kallberg Y."/>
            <person name="Tangrot J."/>
            <person name="Rosling A."/>
        </authorList>
    </citation>
    <scope>NUCLEOTIDE SEQUENCE</scope>
    <source>
        <strain evidence="1">MA461A</strain>
    </source>
</reference>
<evidence type="ECO:0000313" key="2">
    <source>
        <dbReference type="Proteomes" id="UP000789920"/>
    </source>
</evidence>